<evidence type="ECO:0000313" key="3">
    <source>
        <dbReference type="EMBL" id="KAG5173468.1"/>
    </source>
</evidence>
<gene>
    <name evidence="3" type="ORF">JR316_000125</name>
</gene>
<feature type="compositionally biased region" description="Basic and acidic residues" evidence="1">
    <location>
        <begin position="1328"/>
        <end position="1337"/>
    </location>
</feature>
<feature type="compositionally biased region" description="Low complexity" evidence="1">
    <location>
        <begin position="258"/>
        <end position="271"/>
    </location>
</feature>
<feature type="compositionally biased region" description="Low complexity" evidence="1">
    <location>
        <begin position="38"/>
        <end position="50"/>
    </location>
</feature>
<feature type="compositionally biased region" description="Polar residues" evidence="1">
    <location>
        <begin position="75"/>
        <end position="86"/>
    </location>
</feature>
<proteinExistence type="predicted"/>
<dbReference type="EMBL" id="JAFIQS010000001">
    <property type="protein sequence ID" value="KAG5173468.1"/>
    <property type="molecule type" value="Genomic_DNA"/>
</dbReference>
<comment type="caution">
    <text evidence="3">The sequence shown here is derived from an EMBL/GenBank/DDBJ whole genome shotgun (WGS) entry which is preliminary data.</text>
</comment>
<dbReference type="PANTHER" id="PTHR12307">
    <property type="entry name" value="PROTEIN PHOSPHATASE 1 REGULATORY SUBUNIT"/>
    <property type="match status" value="1"/>
</dbReference>
<feature type="region of interest" description="Disordered" evidence="1">
    <location>
        <begin position="1300"/>
        <end position="1337"/>
    </location>
</feature>
<feature type="compositionally biased region" description="Low complexity" evidence="1">
    <location>
        <begin position="352"/>
        <end position="372"/>
    </location>
</feature>
<feature type="region of interest" description="Disordered" evidence="1">
    <location>
        <begin position="422"/>
        <end position="454"/>
    </location>
</feature>
<feature type="compositionally biased region" description="Polar residues" evidence="1">
    <location>
        <begin position="1"/>
        <end position="13"/>
    </location>
</feature>
<dbReference type="PANTHER" id="PTHR12307:SF36">
    <property type="entry name" value="GLYCOGEN-BINDING SUBUNIT 76A"/>
    <property type="match status" value="1"/>
</dbReference>
<dbReference type="GO" id="GO:0008157">
    <property type="term" value="F:protein phosphatase 1 binding"/>
    <property type="evidence" value="ECO:0007669"/>
    <property type="project" value="TreeGrafter"/>
</dbReference>
<feature type="compositionally biased region" description="Low complexity" evidence="1">
    <location>
        <begin position="1150"/>
        <end position="1168"/>
    </location>
</feature>
<organism evidence="3">
    <name type="scientific">Psilocybe cubensis</name>
    <name type="common">Psychedelic mushroom</name>
    <name type="synonym">Stropharia cubensis</name>
    <dbReference type="NCBI Taxonomy" id="181762"/>
    <lineage>
        <taxon>Eukaryota</taxon>
        <taxon>Fungi</taxon>
        <taxon>Dikarya</taxon>
        <taxon>Basidiomycota</taxon>
        <taxon>Agaricomycotina</taxon>
        <taxon>Agaricomycetes</taxon>
        <taxon>Agaricomycetidae</taxon>
        <taxon>Agaricales</taxon>
        <taxon>Agaricineae</taxon>
        <taxon>Strophariaceae</taxon>
        <taxon>Psilocybe</taxon>
    </lineage>
</organism>
<dbReference type="GO" id="GO:0005979">
    <property type="term" value="P:regulation of glycogen biosynthetic process"/>
    <property type="evidence" value="ECO:0007669"/>
    <property type="project" value="TreeGrafter"/>
</dbReference>
<name>A0A8H7Y6B2_PSICU</name>
<feature type="compositionally biased region" description="Low complexity" evidence="1">
    <location>
        <begin position="1114"/>
        <end position="1138"/>
    </location>
</feature>
<feature type="compositionally biased region" description="Low complexity" evidence="1">
    <location>
        <begin position="818"/>
        <end position="830"/>
    </location>
</feature>
<feature type="region of interest" description="Disordered" evidence="1">
    <location>
        <begin position="1"/>
        <end position="240"/>
    </location>
</feature>
<dbReference type="Gene3D" id="2.60.40.2440">
    <property type="entry name" value="Carbohydrate binding type-21 domain"/>
    <property type="match status" value="1"/>
</dbReference>
<reference evidence="3" key="1">
    <citation type="submission" date="2021-02" db="EMBL/GenBank/DDBJ databases">
        <title>Psilocybe cubensis genome.</title>
        <authorList>
            <person name="Mckernan K.J."/>
            <person name="Crawford S."/>
            <person name="Trippe A."/>
            <person name="Kane L.T."/>
            <person name="Mclaughlin S."/>
        </authorList>
    </citation>
    <scope>NUCLEOTIDE SEQUENCE [LARGE SCALE GENOMIC DNA]</scope>
    <source>
        <strain evidence="3">MGC-MH-2018</strain>
    </source>
</reference>
<dbReference type="GO" id="GO:2001069">
    <property type="term" value="F:glycogen binding"/>
    <property type="evidence" value="ECO:0007669"/>
    <property type="project" value="TreeGrafter"/>
</dbReference>
<sequence>MPYATPTQQSPVQPSYGRPGHRRSYSHITLPSPPTTSSPPSASFTSASSSMGSLPRRRSTSAGAHAGSGMLASGATPSNTSGSAIGNNADGDIIQRPPVPRKTTFQLGRDDDDSSSGEDDRRRRSTSAATKAKHSRQGDEDDDVLRSLPPLRLKAKPTSSFDQLAVPFPRSSPRSSPRTSPLHSPVGSKDGIANPPHGVYSQPSQPQQHAHTRSTSEQPSPAPNSHVLQTHQHPHHAIVRPIPVSRTYSSPILLSNGKPLRSSLKSSSSSPAMNIPFPSQSILPSVLWPDLHKRVEEISSPASHQRAASAPTTPHLASSTPSYATSPQNRPTESSVSHSIASEGLLSPDAPPSLTSSISSFSSSASTSSSPSTSPPLSPSLPSLSPSLSTSSTLSHTPKNVHFPSQDTDIATVKIFNRSARPASLSLTGRESGNESQTETETEGEGSGSGYGGFGVNRWGGWGSGWGRSGGGGAGGTSGYPFPKVGPVRRSHSPLSNGTFDDDSTNNGTSAKEYYDVDEDRCSYIPMQDGSSVGAEGVAGNGHRVGEGHVYVESVGFVRSVSEDSSSNPSIIKTLPPSRPLTLTGTILVRNLAYRKTVAIRFTMDEWHTTNDVLAVYECSLKGLPERFWATRGNTKVGLPWGLEGDSGIVGTSSGNGEGGRQREVGEKGKEGWDRFRFSISLEDYASLGTLEGRTMWFVARYTAGVDLSAPSATSSFQLMPGIGGSGSSKDHSIPPGQAQEWWDNNASRNYRIGFKKVIRAPETRTRVQGHFGATTPNGRGMYTRGLTFSAPSAYSGSTSSPPPMAGSKSYPAPPQISSSASFPGSGSDSYPFSTPTSVMASPPTPQELQQRKEHQAALTQSTLARLKKLNLRNYAAPATYQKFSPTSVPASTTPVQTPRPSDDHVHVVLPGDDEDHDHHAELDNDRTPTVGHGVLPPTWGDGEKDQFAMGISSAINLREPPVPARNVASSNDMGGFAGGPSPSKLGTSPPFSAMEDMGLGMRIPASRILGGTSTGEHGESYWPWSSFGDVPTTTRGDEGKPGEDEPSVPVDEILKSIKGRSTTSNSGSGAATASAYGSTPGSSSVSGPMVLPHRKRKESNGEHKRTFSIGTRGSSSSSSSSGSGSDSNSKSKSDGNGIIPPGPHRRAMSPVNTNATSTTTPSSKSSGNGNGSGPAMWGLRPGSPRPLVGSGYGSSSSTSSSPSSSSPVIGHRTRFGMGGTRSPMRVSPLASPSISPNGSGVGLASNAGIPLSNANPTQNVVSDASGRTSSPVPGPTSPGSTTDDAVYQAFVRQWCFAQAPGPTVGSSASHSTADSKPDATMRGSGGSERESPGLVA</sequence>
<feature type="domain" description="CBM21" evidence="2">
    <location>
        <begin position="563"/>
        <end position="754"/>
    </location>
</feature>
<feature type="compositionally biased region" description="Low complexity" evidence="1">
    <location>
        <begin position="1060"/>
        <end position="1088"/>
    </location>
</feature>
<dbReference type="OrthoDB" id="1881at2759"/>
<feature type="compositionally biased region" description="Low complexity" evidence="1">
    <location>
        <begin position="1266"/>
        <end position="1283"/>
    </location>
</feature>
<accession>A0A8H7Y6B2</accession>
<dbReference type="Pfam" id="PF03370">
    <property type="entry name" value="CBM_21"/>
    <property type="match status" value="1"/>
</dbReference>
<feature type="compositionally biased region" description="Polar residues" evidence="1">
    <location>
        <begin position="1253"/>
        <end position="1263"/>
    </location>
</feature>
<feature type="compositionally biased region" description="Polar residues" evidence="1">
    <location>
        <begin position="493"/>
        <end position="510"/>
    </location>
</feature>
<feature type="compositionally biased region" description="Polar residues" evidence="1">
    <location>
        <begin position="201"/>
        <end position="219"/>
    </location>
</feature>
<feature type="region of interest" description="Disordered" evidence="1">
    <location>
        <begin position="299"/>
        <end position="405"/>
    </location>
</feature>
<feature type="compositionally biased region" description="Polar residues" evidence="1">
    <location>
        <begin position="310"/>
        <end position="340"/>
    </location>
</feature>
<protein>
    <recommendedName>
        <fullName evidence="2">CBM21 domain-containing protein</fullName>
    </recommendedName>
</protein>
<dbReference type="PROSITE" id="PS51159">
    <property type="entry name" value="CBM21"/>
    <property type="match status" value="1"/>
</dbReference>
<dbReference type="InterPro" id="IPR038175">
    <property type="entry name" value="CBM21_dom_sf"/>
</dbReference>
<evidence type="ECO:0000256" key="1">
    <source>
        <dbReference type="SAM" id="MobiDB-lite"/>
    </source>
</evidence>
<evidence type="ECO:0000259" key="2">
    <source>
        <dbReference type="PROSITE" id="PS51159"/>
    </source>
</evidence>
<feature type="region of interest" description="Disordered" evidence="1">
    <location>
        <begin position="724"/>
        <end position="745"/>
    </location>
</feature>
<feature type="compositionally biased region" description="Gly residues" evidence="1">
    <location>
        <begin position="445"/>
        <end position="454"/>
    </location>
</feature>
<dbReference type="InterPro" id="IPR005036">
    <property type="entry name" value="CBM21_dom"/>
</dbReference>
<feature type="compositionally biased region" description="Low complexity" evidence="1">
    <location>
        <begin position="1194"/>
        <end position="1207"/>
    </location>
</feature>
<feature type="region of interest" description="Disordered" evidence="1">
    <location>
        <begin position="1008"/>
        <end position="1285"/>
    </location>
</feature>
<feature type="compositionally biased region" description="Polar residues" evidence="1">
    <location>
        <begin position="831"/>
        <end position="840"/>
    </location>
</feature>
<feature type="region of interest" description="Disordered" evidence="1">
    <location>
        <begin position="488"/>
        <end position="513"/>
    </location>
</feature>
<feature type="compositionally biased region" description="Low complexity" evidence="1">
    <location>
        <begin position="167"/>
        <end position="185"/>
    </location>
</feature>
<feature type="region of interest" description="Disordered" evidence="1">
    <location>
        <begin position="648"/>
        <end position="668"/>
    </location>
</feature>
<dbReference type="GO" id="GO:0000164">
    <property type="term" value="C:protein phosphatase type 1 complex"/>
    <property type="evidence" value="ECO:0007669"/>
    <property type="project" value="TreeGrafter"/>
</dbReference>
<feature type="region of interest" description="Disordered" evidence="1">
    <location>
        <begin position="255"/>
        <end position="276"/>
    </location>
</feature>
<feature type="region of interest" description="Disordered" evidence="1">
    <location>
        <begin position="793"/>
        <end position="858"/>
    </location>
</feature>
<dbReference type="InterPro" id="IPR050782">
    <property type="entry name" value="PP1_regulatory_subunit_3"/>
</dbReference>
<feature type="compositionally biased region" description="Low complexity" evidence="1">
    <location>
        <begin position="380"/>
        <end position="398"/>
    </location>
</feature>